<dbReference type="InterPro" id="IPR036280">
    <property type="entry name" value="Multihaem_cyt_sf"/>
</dbReference>
<feature type="non-terminal residue" evidence="2">
    <location>
        <position position="1"/>
    </location>
</feature>
<name>A0A538U8B6_UNCEI</name>
<dbReference type="Gene3D" id="2.60.40.4070">
    <property type="match status" value="1"/>
</dbReference>
<proteinExistence type="predicted"/>
<evidence type="ECO:0000313" key="2">
    <source>
        <dbReference type="EMBL" id="TMQ72136.1"/>
    </source>
</evidence>
<feature type="domain" description="FlgD/Vpr Ig-like" evidence="1">
    <location>
        <begin position="420"/>
        <end position="480"/>
    </location>
</feature>
<dbReference type="EMBL" id="VBPA01000076">
    <property type="protein sequence ID" value="TMQ72136.1"/>
    <property type="molecule type" value="Genomic_DNA"/>
</dbReference>
<sequence length="492" mass="53185">TGYANGQYVVDPDPAMRRGPYSTTAAPHPFLASDFHRRSDLCGTCHDVSNPVFTRVGARDYAPGPLDQRADSVGVSWLMPIERTFSEWGHSAFPQGVAAPDFAGSKPGGTVATCEDCHERQVVGQGCNPDSFPNVPTRSDLPFHDMTGGNAWMPMALLGLAGLYPGELDAAAQQRVADRATAMLRKAATLAISTAPLRDSSVITVHVENRAGHKLPTGYPEGRRMWIEVRARDASGAIVYHSGAYDASNATLIRDPDAVVYEKHLGLSPAWAARLGLPAGPSFHFVLNDTIYKDNRIPPRGFTAAAFASFGGAPVDDARPTPRYPDGQYWDDSSFRLPASARSVAVALLYQTTSKEYIEFLRDENQTNDAGQRLYDLWASHGRGEPVLMAYDSIAVVPGTLVGPPLEPLSNPFRGALRLRLRLTAAAAVGLDVFDARGRRVGTRDYGVLGPGIHVLEWDGDDRRGGSAGAGLFWVRVRAGNVSHRLQVARIR</sequence>
<comment type="caution">
    <text evidence="2">The sequence shown here is derived from an EMBL/GenBank/DDBJ whole genome shotgun (WGS) entry which is preliminary data.</text>
</comment>
<dbReference type="Proteomes" id="UP000319836">
    <property type="component" value="Unassembled WGS sequence"/>
</dbReference>
<evidence type="ECO:0000313" key="3">
    <source>
        <dbReference type="Proteomes" id="UP000319836"/>
    </source>
</evidence>
<dbReference type="InterPro" id="IPR025965">
    <property type="entry name" value="FlgD/Vpr_Ig-like"/>
</dbReference>
<accession>A0A538U8B6</accession>
<gene>
    <name evidence="2" type="ORF">E6K80_03610</name>
</gene>
<dbReference type="Pfam" id="PF13860">
    <property type="entry name" value="FlgD_ig"/>
    <property type="match status" value="1"/>
</dbReference>
<protein>
    <recommendedName>
        <fullName evidence="1">FlgD/Vpr Ig-like domain-containing protein</fullName>
    </recommendedName>
</protein>
<dbReference type="AlphaFoldDB" id="A0A538U8B6"/>
<evidence type="ECO:0000259" key="1">
    <source>
        <dbReference type="Pfam" id="PF13860"/>
    </source>
</evidence>
<dbReference type="SUPFAM" id="SSF48695">
    <property type="entry name" value="Multiheme cytochromes"/>
    <property type="match status" value="1"/>
</dbReference>
<organism evidence="2 3">
    <name type="scientific">Eiseniibacteriota bacterium</name>
    <dbReference type="NCBI Taxonomy" id="2212470"/>
    <lineage>
        <taxon>Bacteria</taxon>
        <taxon>Candidatus Eiseniibacteriota</taxon>
    </lineage>
</organism>
<reference evidence="2 3" key="1">
    <citation type="journal article" date="2019" name="Nat. Microbiol.">
        <title>Mediterranean grassland soil C-N compound turnover is dependent on rainfall and depth, and is mediated by genomically divergent microorganisms.</title>
        <authorList>
            <person name="Diamond S."/>
            <person name="Andeer P.F."/>
            <person name="Li Z."/>
            <person name="Crits-Christoph A."/>
            <person name="Burstein D."/>
            <person name="Anantharaman K."/>
            <person name="Lane K.R."/>
            <person name="Thomas B.C."/>
            <person name="Pan C."/>
            <person name="Northen T.R."/>
            <person name="Banfield J.F."/>
        </authorList>
    </citation>
    <scope>NUCLEOTIDE SEQUENCE [LARGE SCALE GENOMIC DNA]</scope>
    <source>
        <strain evidence="2">WS_10</strain>
    </source>
</reference>